<evidence type="ECO:0000313" key="2">
    <source>
        <dbReference type="Proteomes" id="UP000308430"/>
    </source>
</evidence>
<accession>A0A4S4AP49</accession>
<gene>
    <name evidence="1" type="ORF">E6C76_20330</name>
</gene>
<dbReference type="RefSeq" id="WP_136350092.1">
    <property type="nucleotide sequence ID" value="NZ_SSOC01000009.1"/>
</dbReference>
<name>A0A4S4AP49_9RHOO</name>
<evidence type="ECO:0000313" key="1">
    <source>
        <dbReference type="EMBL" id="THF61431.1"/>
    </source>
</evidence>
<keyword evidence="2" id="KW-1185">Reference proteome</keyword>
<comment type="caution">
    <text evidence="1">The sequence shown here is derived from an EMBL/GenBank/DDBJ whole genome shotgun (WGS) entry which is preliminary data.</text>
</comment>
<sequence>MSWIPCPIDTDADITPVTVHLQPAQAARLEVVLAHCRDHSGLDDNAVTDMLFETGLQAAERAIQISALIPCPQPLQGDSTAAQQP</sequence>
<organism evidence="1 2">
    <name type="scientific">Pseudothauera nasutitermitis</name>
    <dbReference type="NCBI Taxonomy" id="2565930"/>
    <lineage>
        <taxon>Bacteria</taxon>
        <taxon>Pseudomonadati</taxon>
        <taxon>Pseudomonadota</taxon>
        <taxon>Betaproteobacteria</taxon>
        <taxon>Rhodocyclales</taxon>
        <taxon>Zoogloeaceae</taxon>
        <taxon>Pseudothauera</taxon>
    </lineage>
</organism>
<dbReference type="EMBL" id="SSOC01000009">
    <property type="protein sequence ID" value="THF61431.1"/>
    <property type="molecule type" value="Genomic_DNA"/>
</dbReference>
<dbReference type="OrthoDB" id="9182475at2"/>
<reference evidence="1 2" key="1">
    <citation type="submission" date="2019-04" db="EMBL/GenBank/DDBJ databases">
        <title>Azoarcus nasutitermitis sp. nov. isolated from termite nest.</title>
        <authorList>
            <person name="Lin S.-Y."/>
            <person name="Hameed A."/>
            <person name="Hsu Y.-H."/>
            <person name="Young C.-C."/>
        </authorList>
    </citation>
    <scope>NUCLEOTIDE SEQUENCE [LARGE SCALE GENOMIC DNA]</scope>
    <source>
        <strain evidence="1 2">CC-YHH838</strain>
    </source>
</reference>
<protein>
    <submittedName>
        <fullName evidence="1">Uncharacterized protein</fullName>
    </submittedName>
</protein>
<dbReference type="AlphaFoldDB" id="A0A4S4AP49"/>
<proteinExistence type="predicted"/>
<dbReference type="Proteomes" id="UP000308430">
    <property type="component" value="Unassembled WGS sequence"/>
</dbReference>